<accession>A0A673AJQ1</accession>
<gene>
    <name evidence="2" type="primary">arl6ip6</name>
</gene>
<dbReference type="InParanoid" id="A0A673AJQ1"/>
<reference evidence="2" key="3">
    <citation type="submission" date="2025-09" db="UniProtKB">
        <authorList>
            <consortium name="Ensembl"/>
        </authorList>
    </citation>
    <scope>IDENTIFICATION</scope>
</reference>
<dbReference type="PANTHER" id="PTHR28640">
    <property type="entry name" value="ADP-RIBOSYLATION FACTOR-LIKE PROTEIN 6-INTERACTING PROTEIN 6"/>
    <property type="match status" value="1"/>
</dbReference>
<evidence type="ECO:0000313" key="2">
    <source>
        <dbReference type="Ensembl" id="ENSSORP00005029940.1"/>
    </source>
</evidence>
<dbReference type="Pfam" id="PF15062">
    <property type="entry name" value="ARL6IP6"/>
    <property type="match status" value="1"/>
</dbReference>
<dbReference type="OrthoDB" id="10070125at2759"/>
<keyword evidence="1" id="KW-1133">Transmembrane helix</keyword>
<name>A0A673AJQ1_9TELE</name>
<dbReference type="PANTHER" id="PTHR28640:SF1">
    <property type="entry name" value="ADP-RIBOSYLATION FACTOR-LIKE PROTEIN 6-INTERACTING PROTEIN 6"/>
    <property type="match status" value="1"/>
</dbReference>
<feature type="transmembrane region" description="Helical" evidence="1">
    <location>
        <begin position="138"/>
        <end position="156"/>
    </location>
</feature>
<proteinExistence type="predicted"/>
<dbReference type="Ensembl" id="ENSSORT00005030782.1">
    <property type="protein sequence ID" value="ENSSORP00005029940.1"/>
    <property type="gene ID" value="ENSSORG00005014304.1"/>
</dbReference>
<keyword evidence="3" id="KW-1185">Reference proteome</keyword>
<dbReference type="FunCoup" id="A0A673AJQ1">
    <property type="interactions" value="543"/>
</dbReference>
<feature type="transmembrane region" description="Helical" evidence="1">
    <location>
        <begin position="81"/>
        <end position="105"/>
    </location>
</feature>
<reference evidence="2" key="1">
    <citation type="submission" date="2019-06" db="EMBL/GenBank/DDBJ databases">
        <authorList>
            <consortium name="Wellcome Sanger Institute Data Sharing"/>
        </authorList>
    </citation>
    <scope>NUCLEOTIDE SEQUENCE [LARGE SCALE GENOMIC DNA]</scope>
</reference>
<keyword evidence="1" id="KW-0472">Membrane</keyword>
<reference evidence="2" key="2">
    <citation type="submission" date="2025-08" db="UniProtKB">
        <authorList>
            <consortium name="Ensembl"/>
        </authorList>
    </citation>
    <scope>IDENTIFICATION</scope>
</reference>
<evidence type="ECO:0008006" key="4">
    <source>
        <dbReference type="Google" id="ProtNLM"/>
    </source>
</evidence>
<dbReference type="InterPro" id="IPR029383">
    <property type="entry name" value="ARL6IP6"/>
</dbReference>
<organism evidence="2 3">
    <name type="scientific">Sphaeramia orbicularis</name>
    <name type="common">orbiculate cardinalfish</name>
    <dbReference type="NCBI Taxonomy" id="375764"/>
    <lineage>
        <taxon>Eukaryota</taxon>
        <taxon>Metazoa</taxon>
        <taxon>Chordata</taxon>
        <taxon>Craniata</taxon>
        <taxon>Vertebrata</taxon>
        <taxon>Euteleostomi</taxon>
        <taxon>Actinopterygii</taxon>
        <taxon>Neopterygii</taxon>
        <taxon>Teleostei</taxon>
        <taxon>Neoteleostei</taxon>
        <taxon>Acanthomorphata</taxon>
        <taxon>Gobiaria</taxon>
        <taxon>Kurtiformes</taxon>
        <taxon>Apogonoidei</taxon>
        <taxon>Apogonidae</taxon>
        <taxon>Apogoninae</taxon>
        <taxon>Sphaeramia</taxon>
    </lineage>
</organism>
<keyword evidence="1" id="KW-0812">Transmembrane</keyword>
<evidence type="ECO:0000256" key="1">
    <source>
        <dbReference type="SAM" id="Phobius"/>
    </source>
</evidence>
<dbReference type="AlphaFoldDB" id="A0A673AJQ1"/>
<feature type="transmembrane region" description="Helical" evidence="1">
    <location>
        <begin position="36"/>
        <end position="60"/>
    </location>
</feature>
<dbReference type="GeneID" id="115432809"/>
<dbReference type="RefSeq" id="XP_030009675.1">
    <property type="nucleotide sequence ID" value="XM_030153815.1"/>
</dbReference>
<evidence type="ECO:0000313" key="3">
    <source>
        <dbReference type="Proteomes" id="UP000472271"/>
    </source>
</evidence>
<dbReference type="Proteomes" id="UP000472271">
    <property type="component" value="Chromosome 2"/>
</dbReference>
<sequence length="157" mass="16939">MPQTASDGASGDGFHGRLQETAAPSVGQSVSKPRPFVFLVSVVGSAVAVAAVGCFCALLYPILKELRAERVRGQDGTEQRILGFWSILVLSLLVGYICCVLWWTLAYLDSYRPGSGFQNPLTLTHFRDSSGHGFHLDYGMAVLNGVMATLTVIWSLT</sequence>
<protein>
    <recommendedName>
        <fullName evidence="4">ADP-ribosylation factor-like protein 6-interacting protein 6</fullName>
    </recommendedName>
</protein>
<dbReference type="CTD" id="151188"/>